<reference evidence="1 2" key="1">
    <citation type="submission" date="2021-06" db="EMBL/GenBank/DDBJ databases">
        <title>Caerostris extrusa draft genome.</title>
        <authorList>
            <person name="Kono N."/>
            <person name="Arakawa K."/>
        </authorList>
    </citation>
    <scope>NUCLEOTIDE SEQUENCE [LARGE SCALE GENOMIC DNA]</scope>
</reference>
<protein>
    <submittedName>
        <fullName evidence="1">Uncharacterized protein</fullName>
    </submittedName>
</protein>
<name>A0AAV4UYV2_CAEEX</name>
<gene>
    <name evidence="1" type="ORF">CEXT_456431</name>
</gene>
<proteinExistence type="predicted"/>
<evidence type="ECO:0000313" key="1">
    <source>
        <dbReference type="EMBL" id="GIY62953.1"/>
    </source>
</evidence>
<keyword evidence="2" id="KW-1185">Reference proteome</keyword>
<sequence>MSPIDELRVEVSLDNQSRLILSEHSIFHFEFRKTEEKCKAPTECNKRQRKLHTLNPDRVVPLQLIVSGEPIFPTAVEWGKRGCHLSPFWLLTPNSFGVPFSFFQFERGPERVRPAQKAQLCGWLLSPTFFVRMKAGLTIQRAYSPGTINGRTIGGAPSIVWDR</sequence>
<organism evidence="1 2">
    <name type="scientific">Caerostris extrusa</name>
    <name type="common">Bark spider</name>
    <name type="synonym">Caerostris bankana</name>
    <dbReference type="NCBI Taxonomy" id="172846"/>
    <lineage>
        <taxon>Eukaryota</taxon>
        <taxon>Metazoa</taxon>
        <taxon>Ecdysozoa</taxon>
        <taxon>Arthropoda</taxon>
        <taxon>Chelicerata</taxon>
        <taxon>Arachnida</taxon>
        <taxon>Araneae</taxon>
        <taxon>Araneomorphae</taxon>
        <taxon>Entelegynae</taxon>
        <taxon>Araneoidea</taxon>
        <taxon>Araneidae</taxon>
        <taxon>Caerostris</taxon>
    </lineage>
</organism>
<accession>A0AAV4UYV2</accession>
<dbReference type="AlphaFoldDB" id="A0AAV4UYV2"/>
<dbReference type="Proteomes" id="UP001054945">
    <property type="component" value="Unassembled WGS sequence"/>
</dbReference>
<evidence type="ECO:0000313" key="2">
    <source>
        <dbReference type="Proteomes" id="UP001054945"/>
    </source>
</evidence>
<dbReference type="EMBL" id="BPLR01013685">
    <property type="protein sequence ID" value="GIY62953.1"/>
    <property type="molecule type" value="Genomic_DNA"/>
</dbReference>
<comment type="caution">
    <text evidence="1">The sequence shown here is derived from an EMBL/GenBank/DDBJ whole genome shotgun (WGS) entry which is preliminary data.</text>
</comment>